<proteinExistence type="predicted"/>
<dbReference type="GeneID" id="84590570"/>
<reference evidence="2" key="1">
    <citation type="submission" date="2025-02" db="EMBL/GenBank/DDBJ databases">
        <authorList>
            <consortium name="NCBI Genome Project"/>
        </authorList>
    </citation>
    <scope>NUCLEOTIDE SEQUENCE</scope>
</reference>
<name>A0AAJ8BXI3_ASPNG</name>
<feature type="region of interest" description="Disordered" evidence="1">
    <location>
        <begin position="94"/>
        <end position="129"/>
    </location>
</feature>
<dbReference type="VEuPathDB" id="FungiDB:An02g14260"/>
<accession>A0AAJ8BXI3</accession>
<evidence type="ECO:0000313" key="2">
    <source>
        <dbReference type="RefSeq" id="XP_059605725.1"/>
    </source>
</evidence>
<organism evidence="2">
    <name type="scientific">Aspergillus niger</name>
    <dbReference type="NCBI Taxonomy" id="5061"/>
    <lineage>
        <taxon>Eukaryota</taxon>
        <taxon>Fungi</taxon>
        <taxon>Dikarya</taxon>
        <taxon>Ascomycota</taxon>
        <taxon>Pezizomycotina</taxon>
        <taxon>Eurotiomycetes</taxon>
        <taxon>Eurotiomycetidae</taxon>
        <taxon>Eurotiales</taxon>
        <taxon>Aspergillaceae</taxon>
        <taxon>Aspergillus</taxon>
        <taxon>Aspergillus subgen. Circumdati</taxon>
    </lineage>
</organism>
<dbReference type="KEGG" id="ang:An02g14260"/>
<sequence>MAREMVSWERGRERNRDYISSEILRSKDILWFAPKTAEVKGIDQWMDGWIQLFAHEGPQSLLLAEDYVRVVLIVMKLPHLYGAEWRDINNKVPGTEYSKRKGKSEEKRMEEKNYYHYDSGTPTTLLSNK</sequence>
<dbReference type="AlphaFoldDB" id="A0AAJ8BXI3"/>
<dbReference type="RefSeq" id="XP_059605725.1">
    <property type="nucleotide sequence ID" value="XM_059746796.1"/>
</dbReference>
<gene>
    <name evidence="2" type="ORF">An02g14260</name>
</gene>
<feature type="compositionally biased region" description="Basic and acidic residues" evidence="1">
    <location>
        <begin position="97"/>
        <end position="115"/>
    </location>
</feature>
<reference evidence="2" key="2">
    <citation type="submission" date="2025-08" db="UniProtKB">
        <authorList>
            <consortium name="RefSeq"/>
        </authorList>
    </citation>
    <scope>IDENTIFICATION</scope>
</reference>
<evidence type="ECO:0000256" key="1">
    <source>
        <dbReference type="SAM" id="MobiDB-lite"/>
    </source>
</evidence>
<protein>
    <submittedName>
        <fullName evidence="2">Uncharacterized protein</fullName>
    </submittedName>
</protein>
<feature type="compositionally biased region" description="Polar residues" evidence="1">
    <location>
        <begin position="120"/>
        <end position="129"/>
    </location>
</feature>